<dbReference type="InterPro" id="IPR029058">
    <property type="entry name" value="AB_hydrolase_fold"/>
</dbReference>
<accession>A0A7C3IXZ4</accession>
<evidence type="ECO:0000259" key="4">
    <source>
        <dbReference type="Pfam" id="PF12740"/>
    </source>
</evidence>
<comment type="caution">
    <text evidence="5">The sequence shown here is derived from an EMBL/GenBank/DDBJ whole genome shotgun (WGS) entry which is preliminary data.</text>
</comment>
<evidence type="ECO:0000256" key="3">
    <source>
        <dbReference type="ARBA" id="ARBA00023098"/>
    </source>
</evidence>
<dbReference type="SUPFAM" id="SSF53474">
    <property type="entry name" value="alpha/beta-Hydrolases"/>
    <property type="match status" value="1"/>
</dbReference>
<dbReference type="InterPro" id="IPR041127">
    <property type="entry name" value="PET_hydrolase/cutinase-like"/>
</dbReference>
<keyword evidence="3" id="KW-0443">Lipid metabolism</keyword>
<dbReference type="AlphaFoldDB" id="A0A7C3IXZ4"/>
<dbReference type="Gene3D" id="3.40.50.1820">
    <property type="entry name" value="alpha/beta hydrolase"/>
    <property type="match status" value="1"/>
</dbReference>
<evidence type="ECO:0000313" key="5">
    <source>
        <dbReference type="EMBL" id="HFK21030.1"/>
    </source>
</evidence>
<dbReference type="GO" id="GO:0003847">
    <property type="term" value="F:1-alkyl-2-acetylglycerophosphocholine esterase activity"/>
    <property type="evidence" value="ECO:0007669"/>
    <property type="project" value="TreeGrafter"/>
</dbReference>
<name>A0A7C3IXZ4_9CREN</name>
<organism evidence="5">
    <name type="scientific">Candidatus Methanomethylicus mesodigestus</name>
    <dbReference type="NCBI Taxonomy" id="1867258"/>
    <lineage>
        <taxon>Archaea</taxon>
        <taxon>Thermoproteota</taxon>
        <taxon>Methanosuratincolia</taxon>
        <taxon>Candidatus Methanomethylicales</taxon>
        <taxon>Candidatus Methanomethylicaceae</taxon>
        <taxon>Candidatus Methanomethylicus</taxon>
    </lineage>
</organism>
<dbReference type="EMBL" id="DSTX01000011">
    <property type="protein sequence ID" value="HFK21030.1"/>
    <property type="molecule type" value="Genomic_DNA"/>
</dbReference>
<dbReference type="Pfam" id="PF12740">
    <property type="entry name" value="PETase"/>
    <property type="match status" value="1"/>
</dbReference>
<keyword evidence="1" id="KW-0378">Hydrolase</keyword>
<dbReference type="PANTHER" id="PTHR10272">
    <property type="entry name" value="PLATELET-ACTIVATING FACTOR ACETYLHYDROLASE"/>
    <property type="match status" value="1"/>
</dbReference>
<protein>
    <recommendedName>
        <fullName evidence="4">PET hydrolase/cutinase-like domain-containing protein</fullName>
    </recommendedName>
</protein>
<keyword evidence="2" id="KW-0442">Lipid degradation</keyword>
<reference evidence="5" key="1">
    <citation type="journal article" date="2020" name="mSystems">
        <title>Genome- and Community-Level Interaction Insights into Carbon Utilization and Element Cycling Functions of Hydrothermarchaeota in Hydrothermal Sediment.</title>
        <authorList>
            <person name="Zhou Z."/>
            <person name="Liu Y."/>
            <person name="Xu W."/>
            <person name="Pan J."/>
            <person name="Luo Z.H."/>
            <person name="Li M."/>
        </authorList>
    </citation>
    <scope>NUCLEOTIDE SEQUENCE [LARGE SCALE GENOMIC DNA]</scope>
    <source>
        <strain evidence="5">SpSt-468</strain>
    </source>
</reference>
<feature type="domain" description="PET hydrolase/cutinase-like" evidence="4">
    <location>
        <begin position="86"/>
        <end position="278"/>
    </location>
</feature>
<gene>
    <name evidence="5" type="ORF">ENS19_07150</name>
</gene>
<proteinExistence type="predicted"/>
<dbReference type="GO" id="GO:0016042">
    <property type="term" value="P:lipid catabolic process"/>
    <property type="evidence" value="ECO:0007669"/>
    <property type="project" value="UniProtKB-KW"/>
</dbReference>
<sequence>MGSLEALTLRHRGGNGSPFAEAADDGIKADLPQFEGVAECRDATAGSGGTRCTLLDLASSGRKFELAIYCRDGGEAGHARPAEPLIVFCHGFGASRNEYTWVARDLVPKGYVVAILSLLNSYRVSIDLKTWYDSIIEAADCGISLGDGRNGKASCRIDPNRVGVAGHSMGGAAVIAAASRDRRFRAVVSISPPYFGRIWGDEVIDAARKLEAPTQIIVGSEDRLTPPKAAEAIYRAIGAEKDLSIIEGASHLTFTDHGNGKRDLGAHKMAAWFDLWLKGGGSRRQSPLRSADENGIPAR</sequence>
<evidence type="ECO:0000256" key="2">
    <source>
        <dbReference type="ARBA" id="ARBA00022963"/>
    </source>
</evidence>
<dbReference type="PANTHER" id="PTHR10272:SF0">
    <property type="entry name" value="PLATELET-ACTIVATING FACTOR ACETYLHYDROLASE"/>
    <property type="match status" value="1"/>
</dbReference>
<evidence type="ECO:0000256" key="1">
    <source>
        <dbReference type="ARBA" id="ARBA00022801"/>
    </source>
</evidence>